<name>A0A316H333_9SPHI</name>
<dbReference type="EMBL" id="QGHA01000012">
    <property type="protein sequence ID" value="PWK72554.1"/>
    <property type="molecule type" value="Genomic_DNA"/>
</dbReference>
<organism evidence="1 2">
    <name type="scientific">Mucilaginibacter oryzae</name>
    <dbReference type="NCBI Taxonomy" id="468058"/>
    <lineage>
        <taxon>Bacteria</taxon>
        <taxon>Pseudomonadati</taxon>
        <taxon>Bacteroidota</taxon>
        <taxon>Sphingobacteriia</taxon>
        <taxon>Sphingobacteriales</taxon>
        <taxon>Sphingobacteriaceae</taxon>
        <taxon>Mucilaginibacter</taxon>
    </lineage>
</organism>
<proteinExistence type="predicted"/>
<accession>A0A316H333</accession>
<comment type="caution">
    <text evidence="1">The sequence shown here is derived from an EMBL/GenBank/DDBJ whole genome shotgun (WGS) entry which is preliminary data.</text>
</comment>
<evidence type="ECO:0000313" key="2">
    <source>
        <dbReference type="Proteomes" id="UP000245678"/>
    </source>
</evidence>
<sequence>MLTTNNNDILFDDQESISFSSQFVTTPAMYSDCGNRFETVTEDKLSTTGQSEFFGDCGN</sequence>
<dbReference type="RefSeq" id="WP_109609753.1">
    <property type="nucleotide sequence ID" value="NZ_QGHA01000012.1"/>
</dbReference>
<evidence type="ECO:0000313" key="1">
    <source>
        <dbReference type="EMBL" id="PWK72554.1"/>
    </source>
</evidence>
<reference evidence="1 2" key="1">
    <citation type="submission" date="2018-05" db="EMBL/GenBank/DDBJ databases">
        <title>Genomic Encyclopedia of Archaeal and Bacterial Type Strains, Phase II (KMG-II): from individual species to whole genera.</title>
        <authorList>
            <person name="Goeker M."/>
        </authorList>
    </citation>
    <scope>NUCLEOTIDE SEQUENCE [LARGE SCALE GENOMIC DNA]</scope>
    <source>
        <strain evidence="1 2">DSM 19975</strain>
    </source>
</reference>
<gene>
    <name evidence="1" type="ORF">LX99_04412</name>
</gene>
<protein>
    <submittedName>
        <fullName evidence="1">Uncharacterized protein</fullName>
    </submittedName>
</protein>
<dbReference type="Proteomes" id="UP000245678">
    <property type="component" value="Unassembled WGS sequence"/>
</dbReference>
<dbReference type="AlphaFoldDB" id="A0A316H333"/>
<keyword evidence="2" id="KW-1185">Reference proteome</keyword>